<keyword evidence="2" id="KW-1185">Reference proteome</keyword>
<dbReference type="Proteomes" id="UP000092154">
    <property type="component" value="Unassembled WGS sequence"/>
</dbReference>
<protein>
    <submittedName>
        <fullName evidence="1">Uncharacterized protein</fullName>
    </submittedName>
</protein>
<accession>A0A1B7N1P0</accession>
<reference evidence="1 2" key="1">
    <citation type="submission" date="2016-06" db="EMBL/GenBank/DDBJ databases">
        <title>Comparative genomics of the ectomycorrhizal sister species Rhizopogon vinicolor and Rhizopogon vesiculosus (Basidiomycota: Boletales) reveals a divergence of the mating type B locus.</title>
        <authorList>
            <consortium name="DOE Joint Genome Institute"/>
            <person name="Mujic A.B."/>
            <person name="Kuo A."/>
            <person name="Tritt A."/>
            <person name="Lipzen A."/>
            <person name="Chen C."/>
            <person name="Johnson J."/>
            <person name="Sharma A."/>
            <person name="Barry K."/>
            <person name="Grigoriev I.V."/>
            <person name="Spatafora J.W."/>
        </authorList>
    </citation>
    <scope>NUCLEOTIDE SEQUENCE [LARGE SCALE GENOMIC DNA]</scope>
    <source>
        <strain evidence="1 2">AM-OR11-026</strain>
    </source>
</reference>
<sequence>MSLIKQDDIDLGNLLAAGINLFDGEVDIKVPNLTSGDDHQIVHNLNSSHFLRLRPFLQLQPIIRNPIETLSYLIARRRFNDSVAWGVDLLYFFFWKVNGMDECHGITSFG</sequence>
<dbReference type="EMBL" id="KV448278">
    <property type="protein sequence ID" value="OAX38763.1"/>
    <property type="molecule type" value="Genomic_DNA"/>
</dbReference>
<evidence type="ECO:0000313" key="2">
    <source>
        <dbReference type="Proteomes" id="UP000092154"/>
    </source>
</evidence>
<proteinExistence type="predicted"/>
<name>A0A1B7N1P0_9AGAM</name>
<dbReference type="OrthoDB" id="10498155at2759"/>
<dbReference type="AlphaFoldDB" id="A0A1B7N1P0"/>
<gene>
    <name evidence="1" type="ORF">K503DRAFT_136501</name>
</gene>
<organism evidence="1 2">
    <name type="scientific">Rhizopogon vinicolor AM-OR11-026</name>
    <dbReference type="NCBI Taxonomy" id="1314800"/>
    <lineage>
        <taxon>Eukaryota</taxon>
        <taxon>Fungi</taxon>
        <taxon>Dikarya</taxon>
        <taxon>Basidiomycota</taxon>
        <taxon>Agaricomycotina</taxon>
        <taxon>Agaricomycetes</taxon>
        <taxon>Agaricomycetidae</taxon>
        <taxon>Boletales</taxon>
        <taxon>Suillineae</taxon>
        <taxon>Rhizopogonaceae</taxon>
        <taxon>Rhizopogon</taxon>
    </lineage>
</organism>
<dbReference type="InParanoid" id="A0A1B7N1P0"/>
<evidence type="ECO:0000313" key="1">
    <source>
        <dbReference type="EMBL" id="OAX38763.1"/>
    </source>
</evidence>